<dbReference type="Proteomes" id="UP000000647">
    <property type="component" value="Chromosome"/>
</dbReference>
<evidence type="ECO:0000259" key="2">
    <source>
        <dbReference type="PROSITE" id="PS51096"/>
    </source>
</evidence>
<dbReference type="PANTHER" id="PTHR33799:SF1">
    <property type="entry name" value="PTS SYSTEM MANNOSE-SPECIFIC EIIAB COMPONENT-RELATED"/>
    <property type="match status" value="1"/>
</dbReference>
<dbReference type="InterPro" id="IPR051471">
    <property type="entry name" value="Bacterial_PTS_sugar_comp"/>
</dbReference>
<evidence type="ECO:0000256" key="1">
    <source>
        <dbReference type="ARBA" id="ARBA00022679"/>
    </source>
</evidence>
<evidence type="ECO:0000313" key="3">
    <source>
        <dbReference type="EMBL" id="ABM62895.1"/>
    </source>
</evidence>
<keyword evidence="1" id="KW-0808">Transferase</keyword>
<dbReference type="EMBL" id="CP000544">
    <property type="protein sequence ID" value="ABM62895.1"/>
    <property type="molecule type" value="Genomic_DNA"/>
</dbReference>
<reference evidence="3 4" key="2">
    <citation type="journal article" date="2013" name="Stand. Genomic Sci.">
        <title>Complete genome sequence of Halorhodospira halophila SL1.</title>
        <authorList>
            <person name="Challacombe J.F."/>
            <person name="Majid S."/>
            <person name="Deole R."/>
            <person name="Brettin T.S."/>
            <person name="Bruce D."/>
            <person name="Delano S.F."/>
            <person name="Detter J.C."/>
            <person name="Gleasner C.D."/>
            <person name="Han C.S."/>
            <person name="Misra M."/>
            <person name="Reitenga K.G."/>
            <person name="Mikhailova N."/>
            <person name="Woyke T."/>
            <person name="Pitluck S."/>
            <person name="Nolan M."/>
            <person name="Land M.L."/>
            <person name="Saunders E."/>
            <person name="Tapia R."/>
            <person name="Lapidus A."/>
            <person name="Ivanova N."/>
            <person name="Hoff W.D."/>
        </authorList>
    </citation>
    <scope>NUCLEOTIDE SEQUENCE [LARGE SCALE GENOMIC DNA]</scope>
    <source>
        <strain evidence="4">DSM 244 / SL1</strain>
    </source>
</reference>
<dbReference type="PANTHER" id="PTHR33799">
    <property type="entry name" value="PTS PERMEASE-RELATED-RELATED"/>
    <property type="match status" value="1"/>
</dbReference>
<name>A1WYY3_HALHL</name>
<dbReference type="HOGENOM" id="CLU_123235_0_0_6"/>
<reference evidence="4" key="1">
    <citation type="submission" date="2006-12" db="EMBL/GenBank/DDBJ databases">
        <title>Complete sequence of Halorhodospira halophila SL1.</title>
        <authorList>
            <consortium name="US DOE Joint Genome Institute"/>
            <person name="Copeland A."/>
            <person name="Lucas S."/>
            <person name="Lapidus A."/>
            <person name="Barry K."/>
            <person name="Detter J.C."/>
            <person name="Glavina del Rio T."/>
            <person name="Hammon N."/>
            <person name="Israni S."/>
            <person name="Dalin E."/>
            <person name="Tice H."/>
            <person name="Pitluck S."/>
            <person name="Saunders E."/>
            <person name="Brettin T."/>
            <person name="Bruce D."/>
            <person name="Han C."/>
            <person name="Tapia R."/>
            <person name="Schmutz J."/>
            <person name="Larimer F."/>
            <person name="Land M."/>
            <person name="Hauser L."/>
            <person name="Kyrpides N."/>
            <person name="Mikhailova N."/>
            <person name="Hoff W."/>
            <person name="Richardson P."/>
        </authorList>
    </citation>
    <scope>NUCLEOTIDE SEQUENCE [LARGE SCALE GENOMIC DNA]</scope>
    <source>
        <strain evidence="4">DSM 244 / SL1</strain>
    </source>
</reference>
<dbReference type="AlphaFoldDB" id="A1WYY3"/>
<protein>
    <submittedName>
        <fullName evidence="3">PTS system fructose subfamily IIA component</fullName>
    </submittedName>
</protein>
<accession>A1WYY3</accession>
<dbReference type="Gene3D" id="3.40.50.510">
    <property type="entry name" value="Phosphotransferase system, mannose-type IIA component"/>
    <property type="match status" value="1"/>
</dbReference>
<keyword evidence="4" id="KW-1185">Reference proteome</keyword>
<dbReference type="SUPFAM" id="SSF53062">
    <property type="entry name" value="PTS system fructose IIA component-like"/>
    <property type="match status" value="1"/>
</dbReference>
<dbReference type="InterPro" id="IPR004701">
    <property type="entry name" value="PTS_EIIA_man-typ"/>
</dbReference>
<sequence length="134" mass="14025">MRVGLLIVAHRHIGSEILATASRTLGICPLQTESLEVLNEDERNELLERAGALITQLDQGAGVLILSDAYGSTPSNVAVAASTHRRCRVVTGLNLPMLLRVFNYPGRSLEELAESAAAGGRAGIIAVGEGAPPS</sequence>
<dbReference type="GO" id="GO:0016020">
    <property type="term" value="C:membrane"/>
    <property type="evidence" value="ECO:0007669"/>
    <property type="project" value="InterPro"/>
</dbReference>
<dbReference type="KEGG" id="hha:Hhal_2131"/>
<dbReference type="GO" id="GO:0009401">
    <property type="term" value="P:phosphoenolpyruvate-dependent sugar phosphotransferase system"/>
    <property type="evidence" value="ECO:0007669"/>
    <property type="project" value="InterPro"/>
</dbReference>
<dbReference type="GO" id="GO:0016740">
    <property type="term" value="F:transferase activity"/>
    <property type="evidence" value="ECO:0007669"/>
    <property type="project" value="UniProtKB-KW"/>
</dbReference>
<evidence type="ECO:0000313" key="4">
    <source>
        <dbReference type="Proteomes" id="UP000000647"/>
    </source>
</evidence>
<dbReference type="Pfam" id="PF03610">
    <property type="entry name" value="EIIA-man"/>
    <property type="match status" value="1"/>
</dbReference>
<dbReference type="eggNOG" id="COG2893">
    <property type="taxonomic scope" value="Bacteria"/>
</dbReference>
<proteinExistence type="predicted"/>
<gene>
    <name evidence="3" type="ordered locus">Hhal_2131</name>
</gene>
<dbReference type="OrthoDB" id="7065728at2"/>
<feature type="domain" description="PTS EIIA type-4" evidence="2">
    <location>
        <begin position="2"/>
        <end position="124"/>
    </location>
</feature>
<dbReference type="STRING" id="349124.Hhal_2131"/>
<dbReference type="RefSeq" id="WP_011814917.1">
    <property type="nucleotide sequence ID" value="NC_008789.1"/>
</dbReference>
<organism evidence="3 4">
    <name type="scientific">Halorhodospira halophila (strain DSM 244 / SL1)</name>
    <name type="common">Ectothiorhodospira halophila (strain DSM 244 / SL1)</name>
    <dbReference type="NCBI Taxonomy" id="349124"/>
    <lineage>
        <taxon>Bacteria</taxon>
        <taxon>Pseudomonadati</taxon>
        <taxon>Pseudomonadota</taxon>
        <taxon>Gammaproteobacteria</taxon>
        <taxon>Chromatiales</taxon>
        <taxon>Ectothiorhodospiraceae</taxon>
        <taxon>Halorhodospira</taxon>
    </lineage>
</organism>
<dbReference type="PROSITE" id="PS51096">
    <property type="entry name" value="PTS_EIIA_TYPE_4"/>
    <property type="match status" value="1"/>
</dbReference>
<dbReference type="InterPro" id="IPR036662">
    <property type="entry name" value="PTS_EIIA_man-typ_sf"/>
</dbReference>